<sequence length="243" mass="27306">MRPVVRGSVPLVAGVAKTVSDYKDWRLDLLGRIGNYCSYCNMVLNDSPQVEHVSPKAPNPGLTLTWDNMLLACGPCNRTKDDDPFDIATHYIPDYHNTHLAFSFKVVDHPTKRNQKACIIIPRNDPAVDPAKAQATIDRCGLDATTYNVRATDLRWKYRYEALVTAQLWRSDWDKWGSGIGAPFVDLLLTAATGKGFFSIWFDVFHDVRDIKIALIHEFENTHAPSFDPGSDFDPIVRVVGDL</sequence>
<dbReference type="CDD" id="cd00085">
    <property type="entry name" value="HNHc"/>
    <property type="match status" value="1"/>
</dbReference>
<dbReference type="InterPro" id="IPR002711">
    <property type="entry name" value="HNH"/>
</dbReference>
<protein>
    <submittedName>
        <fullName evidence="2">HNH endonuclease</fullName>
    </submittedName>
</protein>
<dbReference type="RefSeq" id="WP_377139931.1">
    <property type="nucleotide sequence ID" value="NZ_JBHTIA010000003.1"/>
</dbReference>
<keyword evidence="3" id="KW-1185">Reference proteome</keyword>
<evidence type="ECO:0000313" key="3">
    <source>
        <dbReference type="Proteomes" id="UP001597073"/>
    </source>
</evidence>
<keyword evidence="2" id="KW-0540">Nuclease</keyword>
<keyword evidence="2" id="KW-0255">Endonuclease</keyword>
<evidence type="ECO:0000313" key="2">
    <source>
        <dbReference type="EMBL" id="MFD0764467.1"/>
    </source>
</evidence>
<name>A0ABW2ZE52_9SPHI</name>
<gene>
    <name evidence="2" type="ORF">ACFQZI_06360</name>
</gene>
<organism evidence="2 3">
    <name type="scientific">Mucilaginibacter lutimaris</name>
    <dbReference type="NCBI Taxonomy" id="931629"/>
    <lineage>
        <taxon>Bacteria</taxon>
        <taxon>Pseudomonadati</taxon>
        <taxon>Bacteroidota</taxon>
        <taxon>Sphingobacteriia</taxon>
        <taxon>Sphingobacteriales</taxon>
        <taxon>Sphingobacteriaceae</taxon>
        <taxon>Mucilaginibacter</taxon>
    </lineage>
</organism>
<keyword evidence="2" id="KW-0378">Hydrolase</keyword>
<evidence type="ECO:0000259" key="1">
    <source>
        <dbReference type="Pfam" id="PF01844"/>
    </source>
</evidence>
<accession>A0ABW2ZE52</accession>
<dbReference type="GO" id="GO:0004519">
    <property type="term" value="F:endonuclease activity"/>
    <property type="evidence" value="ECO:0007669"/>
    <property type="project" value="UniProtKB-KW"/>
</dbReference>
<proteinExistence type="predicted"/>
<dbReference type="Proteomes" id="UP001597073">
    <property type="component" value="Unassembled WGS sequence"/>
</dbReference>
<dbReference type="Pfam" id="PF01844">
    <property type="entry name" value="HNH"/>
    <property type="match status" value="1"/>
</dbReference>
<dbReference type="EMBL" id="JBHTIA010000003">
    <property type="protein sequence ID" value="MFD0764467.1"/>
    <property type="molecule type" value="Genomic_DNA"/>
</dbReference>
<feature type="domain" description="HNH" evidence="1">
    <location>
        <begin position="37"/>
        <end position="82"/>
    </location>
</feature>
<dbReference type="InterPro" id="IPR003615">
    <property type="entry name" value="HNH_nuc"/>
</dbReference>
<dbReference type="Gene3D" id="1.10.30.50">
    <property type="match status" value="1"/>
</dbReference>
<reference evidence="3" key="1">
    <citation type="journal article" date="2019" name="Int. J. Syst. Evol. Microbiol.">
        <title>The Global Catalogue of Microorganisms (GCM) 10K type strain sequencing project: providing services to taxonomists for standard genome sequencing and annotation.</title>
        <authorList>
            <consortium name="The Broad Institute Genomics Platform"/>
            <consortium name="The Broad Institute Genome Sequencing Center for Infectious Disease"/>
            <person name="Wu L."/>
            <person name="Ma J."/>
        </authorList>
    </citation>
    <scope>NUCLEOTIDE SEQUENCE [LARGE SCALE GENOMIC DNA]</scope>
    <source>
        <strain evidence="3">CCUG 60742</strain>
    </source>
</reference>
<comment type="caution">
    <text evidence="2">The sequence shown here is derived from an EMBL/GenBank/DDBJ whole genome shotgun (WGS) entry which is preliminary data.</text>
</comment>